<dbReference type="InterPro" id="IPR043519">
    <property type="entry name" value="NT_sf"/>
</dbReference>
<dbReference type="PANTHER" id="PTHR34822">
    <property type="entry name" value="GRPB DOMAIN PROTEIN (AFU_ORTHOLOGUE AFUA_1G01530)"/>
    <property type="match status" value="1"/>
</dbReference>
<protein>
    <submittedName>
        <fullName evidence="1">GrpB family protein</fullName>
    </submittedName>
</protein>
<dbReference type="Gene3D" id="3.30.460.10">
    <property type="entry name" value="Beta Polymerase, domain 2"/>
    <property type="match status" value="1"/>
</dbReference>
<dbReference type="InterPro" id="IPR007344">
    <property type="entry name" value="GrpB/CoaE"/>
</dbReference>
<dbReference type="PANTHER" id="PTHR34822:SF1">
    <property type="entry name" value="GRPB FAMILY PROTEIN"/>
    <property type="match status" value="1"/>
</dbReference>
<evidence type="ECO:0000313" key="1">
    <source>
        <dbReference type="EMBL" id="MBO8426920.1"/>
    </source>
</evidence>
<dbReference type="AlphaFoldDB" id="A0A9D9GTQ8"/>
<comment type="caution">
    <text evidence="1">The sequence shown here is derived from an EMBL/GenBank/DDBJ whole genome shotgun (WGS) entry which is preliminary data.</text>
</comment>
<organism evidence="1 2">
    <name type="scientific">Candidatus Alloenteromonas pullistercoris</name>
    <dbReference type="NCBI Taxonomy" id="2840785"/>
    <lineage>
        <taxon>Bacteria</taxon>
        <taxon>Bacillati</taxon>
        <taxon>Bacillota</taxon>
        <taxon>Bacillota incertae sedis</taxon>
        <taxon>Candidatus Alloenteromonas</taxon>
    </lineage>
</organism>
<reference evidence="1" key="1">
    <citation type="submission" date="2020-10" db="EMBL/GenBank/DDBJ databases">
        <authorList>
            <person name="Gilroy R."/>
        </authorList>
    </citation>
    <scope>NUCLEOTIDE SEQUENCE</scope>
    <source>
        <strain evidence="1">17113</strain>
    </source>
</reference>
<dbReference type="Proteomes" id="UP000823634">
    <property type="component" value="Unassembled WGS sequence"/>
</dbReference>
<name>A0A9D9GTQ8_9FIRM</name>
<accession>A0A9D9GTQ8</accession>
<dbReference type="EMBL" id="JADINA010000039">
    <property type="protein sequence ID" value="MBO8426920.1"/>
    <property type="molecule type" value="Genomic_DNA"/>
</dbReference>
<dbReference type="Pfam" id="PF04229">
    <property type="entry name" value="GrpB"/>
    <property type="match status" value="1"/>
</dbReference>
<gene>
    <name evidence="1" type="ORF">IAC61_06400</name>
</gene>
<sequence>MDLSIAKWEHIGIPKHVVVRDYNPDYPSMFESEKKLLAPIFADNLVYFCHIGSTAVVGLKAKPIIDIMVSVRSLCEVDAHKADFEAVGYEYLGEFGMAGRRYLRKGGDERTHQIHVFQEGDEYNLSRHLALRDYLRAHPNEAASYGKLKEGLAERYPFDIEGYCLGKEGFVKELEEKALKEWGKRGKRL</sequence>
<reference evidence="1" key="2">
    <citation type="journal article" date="2021" name="PeerJ">
        <title>Extensive microbial diversity within the chicken gut microbiome revealed by metagenomics and culture.</title>
        <authorList>
            <person name="Gilroy R."/>
            <person name="Ravi A."/>
            <person name="Getino M."/>
            <person name="Pursley I."/>
            <person name="Horton D.L."/>
            <person name="Alikhan N.F."/>
            <person name="Baker D."/>
            <person name="Gharbi K."/>
            <person name="Hall N."/>
            <person name="Watson M."/>
            <person name="Adriaenssens E.M."/>
            <person name="Foster-Nyarko E."/>
            <person name="Jarju S."/>
            <person name="Secka A."/>
            <person name="Antonio M."/>
            <person name="Oren A."/>
            <person name="Chaudhuri R.R."/>
            <person name="La Ragione R."/>
            <person name="Hildebrand F."/>
            <person name="Pallen M.J."/>
        </authorList>
    </citation>
    <scope>NUCLEOTIDE SEQUENCE</scope>
    <source>
        <strain evidence="1">17113</strain>
    </source>
</reference>
<dbReference type="SUPFAM" id="SSF81301">
    <property type="entry name" value="Nucleotidyltransferase"/>
    <property type="match status" value="1"/>
</dbReference>
<evidence type="ECO:0000313" key="2">
    <source>
        <dbReference type="Proteomes" id="UP000823634"/>
    </source>
</evidence>
<proteinExistence type="predicted"/>